<dbReference type="Proteomes" id="UP000317977">
    <property type="component" value="Unassembled WGS sequence"/>
</dbReference>
<evidence type="ECO:0000313" key="1">
    <source>
        <dbReference type="EMBL" id="TWU58140.1"/>
    </source>
</evidence>
<dbReference type="EMBL" id="SJPX01000001">
    <property type="protein sequence ID" value="TWU58140.1"/>
    <property type="molecule type" value="Genomic_DNA"/>
</dbReference>
<keyword evidence="2" id="KW-1185">Reference proteome</keyword>
<gene>
    <name evidence="1" type="ORF">Poly59_10490</name>
</gene>
<evidence type="ECO:0008006" key="3">
    <source>
        <dbReference type="Google" id="ProtNLM"/>
    </source>
</evidence>
<sequence length="290" mass="32134">MVMSENRMKAALTGVILILMPFLNSRSAAIEPIRLTEPLLTESSGLAFSNRRVKTVWTHNDSGGRPELFAFDSVGKRLARQPFAAIKQATDWEDIASFVDGDCPRLLIADCGDNDGNRASIQIYLLDEPDPSLQTSEVNLQTLRVTYPDGPRDCEAVAVDIRRRLIVLITKSVLPMSGVYTIPLPAREDQAKPQTIEVTATRIRTLPIPMVTAADFDPATGDLWVINYFQAFRFNRMDAALTHQLTALPIAMDLPKLRQIEAMAVDRDGAVWVTSEGNPALMQMIETPKP</sequence>
<name>A0A5C6FC09_9BACT</name>
<comment type="caution">
    <text evidence="1">The sequence shown here is derived from an EMBL/GenBank/DDBJ whole genome shotgun (WGS) entry which is preliminary data.</text>
</comment>
<proteinExistence type="predicted"/>
<evidence type="ECO:0000313" key="2">
    <source>
        <dbReference type="Proteomes" id="UP000317977"/>
    </source>
</evidence>
<protein>
    <recommendedName>
        <fullName evidence="3">SMP-30/Gluconolaconase/LRE-like region</fullName>
    </recommendedName>
</protein>
<dbReference type="AlphaFoldDB" id="A0A5C6FC09"/>
<reference evidence="1 2" key="1">
    <citation type="submission" date="2019-02" db="EMBL/GenBank/DDBJ databases">
        <title>Deep-cultivation of Planctomycetes and their phenomic and genomic characterization uncovers novel biology.</title>
        <authorList>
            <person name="Wiegand S."/>
            <person name="Jogler M."/>
            <person name="Boedeker C."/>
            <person name="Pinto D."/>
            <person name="Vollmers J."/>
            <person name="Rivas-Marin E."/>
            <person name="Kohn T."/>
            <person name="Peeters S.H."/>
            <person name="Heuer A."/>
            <person name="Rast P."/>
            <person name="Oberbeckmann S."/>
            <person name="Bunk B."/>
            <person name="Jeske O."/>
            <person name="Meyerdierks A."/>
            <person name="Storesund J.E."/>
            <person name="Kallscheuer N."/>
            <person name="Luecker S."/>
            <person name="Lage O.M."/>
            <person name="Pohl T."/>
            <person name="Merkel B.J."/>
            <person name="Hornburger P."/>
            <person name="Mueller R.-W."/>
            <person name="Bruemmer F."/>
            <person name="Labrenz M."/>
            <person name="Spormann A.M."/>
            <person name="Op Den Camp H."/>
            <person name="Overmann J."/>
            <person name="Amann R."/>
            <person name="Jetten M.S.M."/>
            <person name="Mascher T."/>
            <person name="Medema M.H."/>
            <person name="Devos D.P."/>
            <person name="Kaster A.-K."/>
            <person name="Ovreas L."/>
            <person name="Rohde M."/>
            <person name="Galperin M.Y."/>
            <person name="Jogler C."/>
        </authorList>
    </citation>
    <scope>NUCLEOTIDE SEQUENCE [LARGE SCALE GENOMIC DNA]</scope>
    <source>
        <strain evidence="1 2">Poly59</strain>
    </source>
</reference>
<organism evidence="1 2">
    <name type="scientific">Rubripirellula reticaptiva</name>
    <dbReference type="NCBI Taxonomy" id="2528013"/>
    <lineage>
        <taxon>Bacteria</taxon>
        <taxon>Pseudomonadati</taxon>
        <taxon>Planctomycetota</taxon>
        <taxon>Planctomycetia</taxon>
        <taxon>Pirellulales</taxon>
        <taxon>Pirellulaceae</taxon>
        <taxon>Rubripirellula</taxon>
    </lineage>
</organism>
<accession>A0A5C6FC09</accession>
<dbReference type="SUPFAM" id="SSF63829">
    <property type="entry name" value="Calcium-dependent phosphotriesterase"/>
    <property type="match status" value="1"/>
</dbReference>